<dbReference type="SUPFAM" id="SSF69721">
    <property type="entry name" value="DsrC, the gamma subunit of dissimilatory sulfite reductase"/>
    <property type="match status" value="1"/>
</dbReference>
<dbReference type="InterPro" id="IPR007453">
    <property type="entry name" value="DsrC/TusE"/>
</dbReference>
<dbReference type="PANTHER" id="PTHR37010">
    <property type="entry name" value="SULFURTRANSFERASE TUSE"/>
    <property type="match status" value="1"/>
</dbReference>
<dbReference type="Gene3D" id="3.30.1420.10">
    <property type="match status" value="1"/>
</dbReference>
<dbReference type="InterPro" id="IPR043163">
    <property type="entry name" value="DsrC-like_N"/>
</dbReference>
<evidence type="ECO:0000256" key="3">
    <source>
        <dbReference type="ARBA" id="ARBA00022490"/>
    </source>
</evidence>
<accession>A0A3B0WZI6</accession>
<gene>
    <name evidence="4" type="ORF">MNBD_GAMMA07-2516</name>
</gene>
<comment type="similarity">
    <text evidence="2">Belongs to the DsrC/TusE family.</text>
</comment>
<comment type="subcellular location">
    <subcellularLocation>
        <location evidence="1">Cytoplasm</location>
    </subcellularLocation>
</comment>
<dbReference type="PANTHER" id="PTHR37010:SF1">
    <property type="entry name" value="SULFURTRANSFERASE TUSE"/>
    <property type="match status" value="1"/>
</dbReference>
<keyword evidence="3" id="KW-0963">Cytoplasm</keyword>
<feature type="non-terminal residue" evidence="4">
    <location>
        <position position="1"/>
    </location>
</feature>
<dbReference type="GO" id="GO:0097163">
    <property type="term" value="F:sulfur carrier activity"/>
    <property type="evidence" value="ECO:0007669"/>
    <property type="project" value="TreeGrafter"/>
</dbReference>
<dbReference type="EMBL" id="UOFF01000170">
    <property type="protein sequence ID" value="VAW56057.1"/>
    <property type="molecule type" value="Genomic_DNA"/>
</dbReference>
<dbReference type="InterPro" id="IPR025526">
    <property type="entry name" value="DsrC-like_dom_sf"/>
</dbReference>
<evidence type="ECO:0000256" key="1">
    <source>
        <dbReference type="ARBA" id="ARBA00004496"/>
    </source>
</evidence>
<dbReference type="InterPro" id="IPR042072">
    <property type="entry name" value="DsrC-like_C"/>
</dbReference>
<proteinExistence type="inferred from homology"/>
<dbReference type="Pfam" id="PF04358">
    <property type="entry name" value="DsrC"/>
    <property type="match status" value="1"/>
</dbReference>
<name>A0A3B0WZI6_9ZZZZ</name>
<protein>
    <recommendedName>
        <fullName evidence="5">TusE/DsrC/DsvC family sulfur relay protein</fullName>
    </recommendedName>
</protein>
<evidence type="ECO:0008006" key="5">
    <source>
        <dbReference type="Google" id="ProtNLM"/>
    </source>
</evidence>
<dbReference type="NCBIfam" id="TIGR03342">
    <property type="entry name" value="dsrC_tusE_dsvC"/>
    <property type="match status" value="1"/>
</dbReference>
<organism evidence="4">
    <name type="scientific">hydrothermal vent metagenome</name>
    <dbReference type="NCBI Taxonomy" id="652676"/>
    <lineage>
        <taxon>unclassified sequences</taxon>
        <taxon>metagenomes</taxon>
        <taxon>ecological metagenomes</taxon>
    </lineage>
</organism>
<evidence type="ECO:0000256" key="2">
    <source>
        <dbReference type="ARBA" id="ARBA00005718"/>
    </source>
</evidence>
<dbReference type="Gene3D" id="1.10.10.370">
    <property type="entry name" value="DsrC-like protein, C-terminal domain"/>
    <property type="match status" value="2"/>
</dbReference>
<dbReference type="AlphaFoldDB" id="A0A3B0WZI6"/>
<dbReference type="GO" id="GO:0002143">
    <property type="term" value="P:tRNA wobble position uridine thiolation"/>
    <property type="evidence" value="ECO:0007669"/>
    <property type="project" value="TreeGrafter"/>
</dbReference>
<dbReference type="GO" id="GO:0005737">
    <property type="term" value="C:cytoplasm"/>
    <property type="evidence" value="ECO:0007669"/>
    <property type="project" value="UniProtKB-SubCell"/>
</dbReference>
<sequence>LKLLRRELSKQYGKELASLETLEALFPYGVAKQGSRFAGLPVAQLDAELDQSQRLRSVENVASFKEAAVSHYNDQFEFKGKTIKVYASGNLTNPEDWNEELAEVLAQKEGIVLTDEHWKVINYLRKFYFQYGIAPMVKVLFKHMTEELGKYETHEDYVHKLFPGGPAKQGSRIAGLPRPQGCIDG</sequence>
<evidence type="ECO:0000313" key="4">
    <source>
        <dbReference type="EMBL" id="VAW56057.1"/>
    </source>
</evidence>
<reference evidence="4" key="1">
    <citation type="submission" date="2018-06" db="EMBL/GenBank/DDBJ databases">
        <authorList>
            <person name="Zhirakovskaya E."/>
        </authorList>
    </citation>
    <scope>NUCLEOTIDE SEQUENCE</scope>
</reference>